<keyword evidence="6" id="KW-1185">Reference proteome</keyword>
<name>A0AAN9M1Q1_CANGL</name>
<dbReference type="AlphaFoldDB" id="A0AAN9M1Q1"/>
<dbReference type="PANTHER" id="PTHR31250:SF64">
    <property type="entry name" value="CALMODULIN-BINDING FAMILY PROTEIN"/>
    <property type="match status" value="1"/>
</dbReference>
<keyword evidence="4" id="KW-0539">Nucleus</keyword>
<dbReference type="PROSITE" id="PS50096">
    <property type="entry name" value="IQ"/>
    <property type="match status" value="1"/>
</dbReference>
<accession>A0AAN9M1Q1</accession>
<keyword evidence="3" id="KW-0963">Cytoplasm</keyword>
<proteinExistence type="predicted"/>
<dbReference type="PANTHER" id="PTHR31250">
    <property type="entry name" value="IQ DOMAIN-CONTAINING PROTEIN IQM3"/>
    <property type="match status" value="1"/>
</dbReference>
<evidence type="ECO:0000256" key="1">
    <source>
        <dbReference type="ARBA" id="ARBA00004123"/>
    </source>
</evidence>
<comment type="subcellular location">
    <subcellularLocation>
        <location evidence="2">Cytoplasm</location>
    </subcellularLocation>
    <subcellularLocation>
        <location evidence="1">Nucleus</location>
    </subcellularLocation>
</comment>
<evidence type="ECO:0000256" key="2">
    <source>
        <dbReference type="ARBA" id="ARBA00004496"/>
    </source>
</evidence>
<organism evidence="5 6">
    <name type="scientific">Canavalia gladiata</name>
    <name type="common">Sword bean</name>
    <name type="synonym">Dolichos gladiatus</name>
    <dbReference type="NCBI Taxonomy" id="3824"/>
    <lineage>
        <taxon>Eukaryota</taxon>
        <taxon>Viridiplantae</taxon>
        <taxon>Streptophyta</taxon>
        <taxon>Embryophyta</taxon>
        <taxon>Tracheophyta</taxon>
        <taxon>Spermatophyta</taxon>
        <taxon>Magnoliopsida</taxon>
        <taxon>eudicotyledons</taxon>
        <taxon>Gunneridae</taxon>
        <taxon>Pentapetalae</taxon>
        <taxon>rosids</taxon>
        <taxon>fabids</taxon>
        <taxon>Fabales</taxon>
        <taxon>Fabaceae</taxon>
        <taxon>Papilionoideae</taxon>
        <taxon>50 kb inversion clade</taxon>
        <taxon>NPAAA clade</taxon>
        <taxon>indigoferoid/millettioid clade</taxon>
        <taxon>Phaseoleae</taxon>
        <taxon>Canavalia</taxon>
    </lineage>
</organism>
<evidence type="ECO:0000313" key="5">
    <source>
        <dbReference type="EMBL" id="KAK7343658.1"/>
    </source>
</evidence>
<dbReference type="GO" id="GO:0005737">
    <property type="term" value="C:cytoplasm"/>
    <property type="evidence" value="ECO:0007669"/>
    <property type="project" value="UniProtKB-SubCell"/>
</dbReference>
<comment type="caution">
    <text evidence="5">The sequence shown here is derived from an EMBL/GenBank/DDBJ whole genome shotgun (WGS) entry which is preliminary data.</text>
</comment>
<dbReference type="Proteomes" id="UP001367508">
    <property type="component" value="Unassembled WGS sequence"/>
</dbReference>
<protein>
    <submittedName>
        <fullName evidence="5">Uncharacterized protein</fullName>
    </submittedName>
</protein>
<dbReference type="InterPro" id="IPR044159">
    <property type="entry name" value="IQM"/>
</dbReference>
<dbReference type="EMBL" id="JAYMYQ010000003">
    <property type="protein sequence ID" value="KAK7343658.1"/>
    <property type="molecule type" value="Genomic_DNA"/>
</dbReference>
<evidence type="ECO:0000313" key="6">
    <source>
        <dbReference type="Proteomes" id="UP001367508"/>
    </source>
</evidence>
<evidence type="ECO:0000256" key="4">
    <source>
        <dbReference type="ARBA" id="ARBA00023242"/>
    </source>
</evidence>
<reference evidence="5 6" key="1">
    <citation type="submission" date="2024-01" db="EMBL/GenBank/DDBJ databases">
        <title>The genomes of 5 underutilized Papilionoideae crops provide insights into root nodulation and disease resistanc.</title>
        <authorList>
            <person name="Jiang F."/>
        </authorList>
    </citation>
    <scope>NUCLEOTIDE SEQUENCE [LARGE SCALE GENOMIC DNA]</scope>
    <source>
        <strain evidence="5">LVBAO_FW01</strain>
        <tissue evidence="5">Leaves</tissue>
    </source>
</reference>
<gene>
    <name evidence="5" type="ORF">VNO77_12569</name>
</gene>
<dbReference type="GO" id="GO:0005634">
    <property type="term" value="C:nucleus"/>
    <property type="evidence" value="ECO:0007669"/>
    <property type="project" value="UniProtKB-SubCell"/>
</dbReference>
<sequence>MSFKKDKIFNGPYKPDQLGEVITEDFACSKRKVGNLKLQTTFSFKKPLSNNFGSKEEVDDSFSKQNPTILLPKPKNWFSFNKSIDEFHVAAIKLQKVYKGYRTRRNPADRTIVYEELWWEALDIAALNRCFISHWDSIKSETNISKWARARMMAAKVGKGLCKDDKAYILATRHWLEAKEREAYEVLVEGGRLVYRKSQSLVHTVEGSKWIFVLSSCRILYVGEKKKGQFHHSSFLAGGATIASGRLVAQNGVLDAIWPYSGHYCPTKKNFMEFIGFLMKHNVDLTNVKKYAVEDDAPPSKYVDEELQLQLPETNADSSDSVAAKNRSQHNVNHFCTNLETYSSYIEDKPLSSKGELRLVPNCKLVV</sequence>
<evidence type="ECO:0000256" key="3">
    <source>
        <dbReference type="ARBA" id="ARBA00022490"/>
    </source>
</evidence>